<evidence type="ECO:0000256" key="6">
    <source>
        <dbReference type="ARBA" id="ARBA00032446"/>
    </source>
</evidence>
<dbReference type="InterPro" id="IPR000905">
    <property type="entry name" value="Gcp-like_dom"/>
</dbReference>
<accession>A0A2X0WQY3</accession>
<protein>
    <recommendedName>
        <fullName evidence="3">tRNA threonylcarbamoyladenosine biosynthesis protein TsaB</fullName>
    </recommendedName>
    <alternativeName>
        <fullName evidence="6">t(6)A37 threonylcarbamoyladenosine biosynthesis protein TsaB</fullName>
    </alternativeName>
</protein>
<dbReference type="Proteomes" id="UP000250086">
    <property type="component" value="Unassembled WGS sequence"/>
</dbReference>
<dbReference type="Gene3D" id="3.30.420.40">
    <property type="match status" value="2"/>
</dbReference>
<gene>
    <name evidence="8" type="primary">yeaZ</name>
    <name evidence="8" type="ORF">NCTC13093_01755</name>
</gene>
<dbReference type="PANTHER" id="PTHR11735">
    <property type="entry name" value="TRNA N6-ADENOSINE THREONYLCARBAMOYLTRANSFERASE"/>
    <property type="match status" value="1"/>
</dbReference>
<comment type="similarity">
    <text evidence="2">Belongs to the KAE1 / TsaD family. TsaB subfamily.</text>
</comment>
<dbReference type="GO" id="GO:0002949">
    <property type="term" value="P:tRNA threonylcarbamoyladenosine modification"/>
    <property type="evidence" value="ECO:0007669"/>
    <property type="project" value="InterPro"/>
</dbReference>
<reference evidence="8 9" key="1">
    <citation type="submission" date="2018-06" db="EMBL/GenBank/DDBJ databases">
        <authorList>
            <consortium name="Pathogen Informatics"/>
            <person name="Doyle S."/>
        </authorList>
    </citation>
    <scope>NUCLEOTIDE SEQUENCE [LARGE SCALE GENOMIC DNA]</scope>
    <source>
        <strain evidence="8 9">NCTC13093</strain>
    </source>
</reference>
<evidence type="ECO:0000256" key="4">
    <source>
        <dbReference type="ARBA" id="ARBA00022490"/>
    </source>
</evidence>
<name>A0A2X0WQY3_9GAMM</name>
<evidence type="ECO:0000313" key="9">
    <source>
        <dbReference type="Proteomes" id="UP000250086"/>
    </source>
</evidence>
<dbReference type="NCBIfam" id="TIGR03725">
    <property type="entry name" value="T6A_YeaZ"/>
    <property type="match status" value="1"/>
</dbReference>
<evidence type="ECO:0000259" key="7">
    <source>
        <dbReference type="Pfam" id="PF00814"/>
    </source>
</evidence>
<dbReference type="SUPFAM" id="SSF53067">
    <property type="entry name" value="Actin-like ATPase domain"/>
    <property type="match status" value="2"/>
</dbReference>
<organism evidence="8 9">
    <name type="scientific">Anaerobiospirillum thomasii</name>
    <dbReference type="NCBI Taxonomy" id="179995"/>
    <lineage>
        <taxon>Bacteria</taxon>
        <taxon>Pseudomonadati</taxon>
        <taxon>Pseudomonadota</taxon>
        <taxon>Gammaproteobacteria</taxon>
        <taxon>Aeromonadales</taxon>
        <taxon>Succinivibrionaceae</taxon>
        <taxon>Anaerobiospirillum</taxon>
    </lineage>
</organism>
<evidence type="ECO:0000256" key="2">
    <source>
        <dbReference type="ARBA" id="ARBA00010493"/>
    </source>
</evidence>
<dbReference type="OrthoDB" id="9809995at2"/>
<dbReference type="AlphaFoldDB" id="A0A2X0WQY3"/>
<dbReference type="GO" id="GO:0005829">
    <property type="term" value="C:cytosol"/>
    <property type="evidence" value="ECO:0007669"/>
    <property type="project" value="TreeGrafter"/>
</dbReference>
<keyword evidence="9" id="KW-1185">Reference proteome</keyword>
<proteinExistence type="inferred from homology"/>
<dbReference type="RefSeq" id="WP_113744429.1">
    <property type="nucleotide sequence ID" value="NZ_UAPU01000005.1"/>
</dbReference>
<evidence type="ECO:0000313" key="8">
    <source>
        <dbReference type="EMBL" id="SPT70343.1"/>
    </source>
</evidence>
<keyword evidence="5" id="KW-0819">tRNA processing</keyword>
<dbReference type="PANTHER" id="PTHR11735:SF11">
    <property type="entry name" value="TRNA THREONYLCARBAMOYLADENOSINE BIOSYNTHESIS PROTEIN TSAB"/>
    <property type="match status" value="1"/>
</dbReference>
<dbReference type="Pfam" id="PF00814">
    <property type="entry name" value="TsaD"/>
    <property type="match status" value="1"/>
</dbReference>
<dbReference type="CDD" id="cd24032">
    <property type="entry name" value="ASKHA_NBD_TsaB"/>
    <property type="match status" value="1"/>
</dbReference>
<dbReference type="InterPro" id="IPR022496">
    <property type="entry name" value="T6A_TsaB"/>
</dbReference>
<feature type="domain" description="Gcp-like" evidence="7">
    <location>
        <begin position="30"/>
        <end position="134"/>
    </location>
</feature>
<dbReference type="InterPro" id="IPR043129">
    <property type="entry name" value="ATPase_NBD"/>
</dbReference>
<sequence length="230" mass="25097">MKTILGVDSATENCSAALLHDGRYYIRQKVAPQQHTKLILPMIDEILHEAGIKKTDVQAIAYGHGPGSFTGVRIAASAVQGLSLGLNLKVQGISNLKAMAYKAYKMTGNKDALYVASIDARMSELYLGLYRADESGALYLLADESVLPKDKAAELIKEKAGDLPIICSGTGCQVLKNEEYLEIDKIIVDFPDACSIIELASMNIDGFTDAIEAQPVYIRNEVTWKKISQR</sequence>
<evidence type="ECO:0000256" key="1">
    <source>
        <dbReference type="ARBA" id="ARBA00004496"/>
    </source>
</evidence>
<keyword evidence="4" id="KW-0963">Cytoplasm</keyword>
<dbReference type="EMBL" id="UAPV01000001">
    <property type="protein sequence ID" value="SPT70343.1"/>
    <property type="molecule type" value="Genomic_DNA"/>
</dbReference>
<evidence type="ECO:0000256" key="5">
    <source>
        <dbReference type="ARBA" id="ARBA00022694"/>
    </source>
</evidence>
<comment type="subcellular location">
    <subcellularLocation>
        <location evidence="1">Cytoplasm</location>
    </subcellularLocation>
</comment>
<evidence type="ECO:0000256" key="3">
    <source>
        <dbReference type="ARBA" id="ARBA00019012"/>
    </source>
</evidence>
<dbReference type="FunFam" id="3.30.420.40:FF:000097">
    <property type="entry name" value="tRNA threonylcarbamoyladenosine biosynthesis protein TsaB"/>
    <property type="match status" value="1"/>
</dbReference>